<reference evidence="1" key="1">
    <citation type="submission" date="2022-01" db="EMBL/GenBank/DDBJ databases">
        <authorList>
            <person name="King R."/>
        </authorList>
    </citation>
    <scope>NUCLEOTIDE SEQUENCE</scope>
</reference>
<dbReference type="OrthoDB" id="10013535at2759"/>
<sequence length="199" mass="23311">MSGARLSHCQVNIKMSHTITMSIKRIRNENFEPFINNEGFYKDRGLDRPPSIQNLKKEEEMIRKGKAWYESLDPHFRLYYHNTLSSARRHANFMNVKSPKDSLDIILASEYDHSNDLFLKKQEVFTQPETIEKMTFRRLKNTRDVKIEPPVYLSHPLKKGGITERLSTHSVKLINSGPHSQITNHGFSRQNVDGNFYNY</sequence>
<dbReference type="InterPro" id="IPR022179">
    <property type="entry name" value="CFAP276"/>
</dbReference>
<organism evidence="1 2">
    <name type="scientific">Chironomus riparius</name>
    <dbReference type="NCBI Taxonomy" id="315576"/>
    <lineage>
        <taxon>Eukaryota</taxon>
        <taxon>Metazoa</taxon>
        <taxon>Ecdysozoa</taxon>
        <taxon>Arthropoda</taxon>
        <taxon>Hexapoda</taxon>
        <taxon>Insecta</taxon>
        <taxon>Pterygota</taxon>
        <taxon>Neoptera</taxon>
        <taxon>Endopterygota</taxon>
        <taxon>Diptera</taxon>
        <taxon>Nematocera</taxon>
        <taxon>Chironomoidea</taxon>
        <taxon>Chironomidae</taxon>
        <taxon>Chironominae</taxon>
        <taxon>Chironomus</taxon>
    </lineage>
</organism>
<proteinExistence type="predicted"/>
<dbReference type="Proteomes" id="UP001153620">
    <property type="component" value="Chromosome 4"/>
</dbReference>
<evidence type="ECO:0000313" key="1">
    <source>
        <dbReference type="EMBL" id="CAG9812239.1"/>
    </source>
</evidence>
<name>A0A9N9SA49_9DIPT</name>
<evidence type="ECO:0000313" key="2">
    <source>
        <dbReference type="Proteomes" id="UP001153620"/>
    </source>
</evidence>
<accession>A0A9N9SA49</accession>
<dbReference type="Pfam" id="PF12494">
    <property type="entry name" value="DUF3695"/>
    <property type="match status" value="1"/>
</dbReference>
<protein>
    <submittedName>
        <fullName evidence="1">Uncharacterized protein</fullName>
    </submittedName>
</protein>
<dbReference type="EMBL" id="OU895880">
    <property type="protein sequence ID" value="CAG9812239.1"/>
    <property type="molecule type" value="Genomic_DNA"/>
</dbReference>
<dbReference type="AlphaFoldDB" id="A0A9N9SA49"/>
<gene>
    <name evidence="1" type="ORF">CHIRRI_LOCUS15044</name>
</gene>
<keyword evidence="2" id="KW-1185">Reference proteome</keyword>
<reference evidence="1" key="2">
    <citation type="submission" date="2022-10" db="EMBL/GenBank/DDBJ databases">
        <authorList>
            <consortium name="ENA_rothamsted_submissions"/>
            <consortium name="culmorum"/>
            <person name="King R."/>
        </authorList>
    </citation>
    <scope>NUCLEOTIDE SEQUENCE</scope>
</reference>